<name>A0A916X3E2_9SPHN</name>
<organism evidence="2 3">
    <name type="scientific">Novosphingobium endophyticum</name>
    <dbReference type="NCBI Taxonomy" id="1955250"/>
    <lineage>
        <taxon>Bacteria</taxon>
        <taxon>Pseudomonadati</taxon>
        <taxon>Pseudomonadota</taxon>
        <taxon>Alphaproteobacteria</taxon>
        <taxon>Sphingomonadales</taxon>
        <taxon>Sphingomonadaceae</taxon>
        <taxon>Novosphingobium</taxon>
    </lineage>
</organism>
<proteinExistence type="predicted"/>
<keyword evidence="1" id="KW-0812">Transmembrane</keyword>
<protein>
    <submittedName>
        <fullName evidence="2">Uncharacterized protein</fullName>
    </submittedName>
</protein>
<feature type="transmembrane region" description="Helical" evidence="1">
    <location>
        <begin position="58"/>
        <end position="78"/>
    </location>
</feature>
<dbReference type="EMBL" id="BMHK01000004">
    <property type="protein sequence ID" value="GGB92333.1"/>
    <property type="molecule type" value="Genomic_DNA"/>
</dbReference>
<keyword evidence="3" id="KW-1185">Reference proteome</keyword>
<accession>A0A916X3E2</accession>
<dbReference type="AlphaFoldDB" id="A0A916X3E2"/>
<comment type="caution">
    <text evidence="2">The sequence shown here is derived from an EMBL/GenBank/DDBJ whole genome shotgun (WGS) entry which is preliminary data.</text>
</comment>
<evidence type="ECO:0000313" key="3">
    <source>
        <dbReference type="Proteomes" id="UP000608154"/>
    </source>
</evidence>
<dbReference type="RefSeq" id="WP_188768719.1">
    <property type="nucleotide sequence ID" value="NZ_BMHK01000004.1"/>
</dbReference>
<gene>
    <name evidence="2" type="ORF">GCM10011494_08370</name>
</gene>
<evidence type="ECO:0000256" key="1">
    <source>
        <dbReference type="SAM" id="Phobius"/>
    </source>
</evidence>
<reference evidence="2" key="1">
    <citation type="journal article" date="2014" name="Int. J. Syst. Evol. Microbiol.">
        <title>Complete genome sequence of Corynebacterium casei LMG S-19264T (=DSM 44701T), isolated from a smear-ripened cheese.</title>
        <authorList>
            <consortium name="US DOE Joint Genome Institute (JGI-PGF)"/>
            <person name="Walter F."/>
            <person name="Albersmeier A."/>
            <person name="Kalinowski J."/>
            <person name="Ruckert C."/>
        </authorList>
    </citation>
    <scope>NUCLEOTIDE SEQUENCE</scope>
    <source>
        <strain evidence="2">CGMCC 1.15095</strain>
    </source>
</reference>
<keyword evidence="1" id="KW-0472">Membrane</keyword>
<sequence>MSQRLSQEQIEDLAVVGRVSARTSAGRSDASVTQGKVVSRGVETLSGRLTAREAAIQVLTLPVLILGWGLAVAVIIAFI</sequence>
<evidence type="ECO:0000313" key="2">
    <source>
        <dbReference type="EMBL" id="GGB92333.1"/>
    </source>
</evidence>
<keyword evidence="1" id="KW-1133">Transmembrane helix</keyword>
<reference evidence="2" key="2">
    <citation type="submission" date="2020-09" db="EMBL/GenBank/DDBJ databases">
        <authorList>
            <person name="Sun Q."/>
            <person name="Zhou Y."/>
        </authorList>
    </citation>
    <scope>NUCLEOTIDE SEQUENCE</scope>
    <source>
        <strain evidence="2">CGMCC 1.15095</strain>
    </source>
</reference>
<dbReference type="Proteomes" id="UP000608154">
    <property type="component" value="Unassembled WGS sequence"/>
</dbReference>